<dbReference type="PANTHER" id="PTHR43124:SF5">
    <property type="entry name" value="PURINE RIBONUCLEOSIDE EFFLUX PUMP NEPI"/>
    <property type="match status" value="1"/>
</dbReference>
<feature type="transmembrane region" description="Helical" evidence="6">
    <location>
        <begin position="291"/>
        <end position="310"/>
    </location>
</feature>
<reference evidence="8" key="1">
    <citation type="submission" date="2016-01" db="EMBL/GenBank/DDBJ databases">
        <authorList>
            <person name="Regsiter A."/>
            <person name="william w."/>
        </authorList>
    </citation>
    <scope>NUCLEOTIDE SEQUENCE</scope>
    <source>
        <strain evidence="8">NCPPB 1641</strain>
    </source>
</reference>
<organism evidence="8 9">
    <name type="scientific">Agrobacterium deltaense NCPPB 1641</name>
    <dbReference type="NCBI Taxonomy" id="1183425"/>
    <lineage>
        <taxon>Bacteria</taxon>
        <taxon>Pseudomonadati</taxon>
        <taxon>Pseudomonadota</taxon>
        <taxon>Alphaproteobacteria</taxon>
        <taxon>Hyphomicrobiales</taxon>
        <taxon>Rhizobiaceae</taxon>
        <taxon>Rhizobium/Agrobacterium group</taxon>
        <taxon>Agrobacterium</taxon>
    </lineage>
</organism>
<dbReference type="InterPro" id="IPR011701">
    <property type="entry name" value="MFS"/>
</dbReference>
<dbReference type="InterPro" id="IPR036259">
    <property type="entry name" value="MFS_trans_sf"/>
</dbReference>
<dbReference type="CDD" id="cd17324">
    <property type="entry name" value="MFS_NepI_like"/>
    <property type="match status" value="1"/>
</dbReference>
<dbReference type="Gene3D" id="1.20.1250.20">
    <property type="entry name" value="MFS general substrate transporter like domains"/>
    <property type="match status" value="1"/>
</dbReference>
<keyword evidence="9" id="KW-1185">Reference proteome</keyword>
<comment type="caution">
    <text evidence="8">The sequence shown here is derived from an EMBL/GenBank/DDBJ whole genome shotgun (WGS) entry which is preliminary data.</text>
</comment>
<dbReference type="PANTHER" id="PTHR43124">
    <property type="entry name" value="PURINE EFFLUX PUMP PBUE"/>
    <property type="match status" value="1"/>
</dbReference>
<dbReference type="GO" id="GO:0005886">
    <property type="term" value="C:plasma membrane"/>
    <property type="evidence" value="ECO:0007669"/>
    <property type="project" value="UniProtKB-SubCell"/>
</dbReference>
<keyword evidence="2" id="KW-1003">Cell membrane</keyword>
<dbReference type="EMBL" id="FCNP01000030">
    <property type="protein sequence ID" value="CVI57391.1"/>
    <property type="molecule type" value="Genomic_DNA"/>
</dbReference>
<dbReference type="InterPro" id="IPR020846">
    <property type="entry name" value="MFS_dom"/>
</dbReference>
<feature type="transmembrane region" description="Helical" evidence="6">
    <location>
        <begin position="227"/>
        <end position="248"/>
    </location>
</feature>
<name>A0A1S7TS77_9HYPH</name>
<comment type="subcellular location">
    <subcellularLocation>
        <location evidence="1">Cell membrane</location>
        <topology evidence="1">Multi-pass membrane protein</topology>
    </subcellularLocation>
</comment>
<sequence length="402" mass="40869">MTDTTSQFDGVAIPLETTEEPAWTAATWFAVLSMAATSFALVSAEFLPAGLLTPMARDLGITEGTAGQVVTATASVGAVTALLSNVLIGRLNRKTVLVGLSALAIASNVLASVAADFWLLLLGRAGLGIALSGFWALSVAVVARLVGANSTGRGMAIVTLGVSLATIAAPSMGALISDWLGWRIAMSMTAGLAIVAMLLQILSLPSLPASTSNSLSDVLRLTRRRSIQLGMLAILLLMTGHFAGSVYVRPFLEQVTQLGTKPIALALLGFGVASVIGNVAGGRMADTSIRLALVVTAALMAFATIALVVWGVHTGAAFALVALWGLAFGMAPVVLPTNLSRGAPDALEAAGSLMVVSFQVAISIGAVFGGYIVDSYGATAPLALTAILAASTVALALLQRPD</sequence>
<feature type="transmembrane region" description="Helical" evidence="6">
    <location>
        <begin position="378"/>
        <end position="398"/>
    </location>
</feature>
<dbReference type="AlphaFoldDB" id="A0A1S7TS77"/>
<evidence type="ECO:0000256" key="4">
    <source>
        <dbReference type="ARBA" id="ARBA00022989"/>
    </source>
</evidence>
<evidence type="ECO:0000256" key="3">
    <source>
        <dbReference type="ARBA" id="ARBA00022692"/>
    </source>
</evidence>
<dbReference type="PROSITE" id="PS50850">
    <property type="entry name" value="MFS"/>
    <property type="match status" value="1"/>
</dbReference>
<keyword evidence="5 6" id="KW-0472">Membrane</keyword>
<feature type="domain" description="Major facilitator superfamily (MFS) profile" evidence="7">
    <location>
        <begin position="26"/>
        <end position="402"/>
    </location>
</feature>
<keyword evidence="3 6" id="KW-0812">Transmembrane</keyword>
<evidence type="ECO:0000256" key="5">
    <source>
        <dbReference type="ARBA" id="ARBA00023136"/>
    </source>
</evidence>
<feature type="transmembrane region" description="Helical" evidence="6">
    <location>
        <begin position="127"/>
        <end position="147"/>
    </location>
</feature>
<evidence type="ECO:0000259" key="7">
    <source>
        <dbReference type="PROSITE" id="PS50850"/>
    </source>
</evidence>
<feature type="transmembrane region" description="Helical" evidence="6">
    <location>
        <begin position="25"/>
        <end position="47"/>
    </location>
</feature>
<evidence type="ECO:0000256" key="6">
    <source>
        <dbReference type="SAM" id="Phobius"/>
    </source>
</evidence>
<dbReference type="RefSeq" id="WP_059756463.1">
    <property type="nucleotide sequence ID" value="NZ_LT009776.1"/>
</dbReference>
<dbReference type="Proteomes" id="UP000192140">
    <property type="component" value="Unassembled WGS sequence"/>
</dbReference>
<feature type="transmembrane region" description="Helical" evidence="6">
    <location>
        <begin position="260"/>
        <end position="279"/>
    </location>
</feature>
<feature type="transmembrane region" description="Helical" evidence="6">
    <location>
        <begin position="96"/>
        <end position="121"/>
    </location>
</feature>
<protein>
    <submittedName>
        <fullName evidence="8">Permease</fullName>
    </submittedName>
</protein>
<proteinExistence type="predicted"/>
<accession>A0A1S7TS77</accession>
<gene>
    <name evidence="8" type="ORF">AGR7A_Lc10086</name>
</gene>
<keyword evidence="4 6" id="KW-1133">Transmembrane helix</keyword>
<feature type="transmembrane region" description="Helical" evidence="6">
    <location>
        <begin position="154"/>
        <end position="176"/>
    </location>
</feature>
<evidence type="ECO:0000256" key="1">
    <source>
        <dbReference type="ARBA" id="ARBA00004651"/>
    </source>
</evidence>
<evidence type="ECO:0000313" key="9">
    <source>
        <dbReference type="Proteomes" id="UP000192140"/>
    </source>
</evidence>
<evidence type="ECO:0000313" key="8">
    <source>
        <dbReference type="EMBL" id="CVI57391.1"/>
    </source>
</evidence>
<evidence type="ECO:0000256" key="2">
    <source>
        <dbReference type="ARBA" id="ARBA00022475"/>
    </source>
</evidence>
<feature type="transmembrane region" description="Helical" evidence="6">
    <location>
        <begin position="316"/>
        <end position="335"/>
    </location>
</feature>
<feature type="transmembrane region" description="Helical" evidence="6">
    <location>
        <begin position="347"/>
        <end position="372"/>
    </location>
</feature>
<dbReference type="Pfam" id="PF07690">
    <property type="entry name" value="MFS_1"/>
    <property type="match status" value="1"/>
</dbReference>
<dbReference type="InterPro" id="IPR050189">
    <property type="entry name" value="MFS_Efflux_Transporters"/>
</dbReference>
<dbReference type="SUPFAM" id="SSF103473">
    <property type="entry name" value="MFS general substrate transporter"/>
    <property type="match status" value="1"/>
</dbReference>
<feature type="transmembrane region" description="Helical" evidence="6">
    <location>
        <begin position="182"/>
        <end position="207"/>
    </location>
</feature>
<dbReference type="GO" id="GO:0022857">
    <property type="term" value="F:transmembrane transporter activity"/>
    <property type="evidence" value="ECO:0007669"/>
    <property type="project" value="InterPro"/>
</dbReference>